<gene>
    <name evidence="1" type="ORF">EYF80_027550</name>
</gene>
<sequence length="160" mass="17837">MQSVVFKLALGDVTDAHLMEWIGVSQFLRAEDSVIIVTRTPALSCTEETYLNHEQQPPIKQVQRVKRLRAISKHSAATQCRPKNCPDCGFLKNVMSLNKEPLSPVAASLTGNPVSVGPRTPSPSSVFIRGCRNRRQQARMCLSGMLGSFEKCYIMQWFSP</sequence>
<evidence type="ECO:0000313" key="1">
    <source>
        <dbReference type="EMBL" id="TNN62170.1"/>
    </source>
</evidence>
<accession>A0A4Z2H9H9</accession>
<name>A0A4Z2H9H9_9TELE</name>
<reference evidence="1 2" key="1">
    <citation type="submission" date="2019-03" db="EMBL/GenBank/DDBJ databases">
        <title>First draft genome of Liparis tanakae, snailfish: a comprehensive survey of snailfish specific genes.</title>
        <authorList>
            <person name="Kim W."/>
            <person name="Song I."/>
            <person name="Jeong J.-H."/>
            <person name="Kim D."/>
            <person name="Kim S."/>
            <person name="Ryu S."/>
            <person name="Song J.Y."/>
            <person name="Lee S.K."/>
        </authorList>
    </citation>
    <scope>NUCLEOTIDE SEQUENCE [LARGE SCALE GENOMIC DNA]</scope>
    <source>
        <tissue evidence="1">Muscle</tissue>
    </source>
</reference>
<dbReference type="EMBL" id="SRLO01000299">
    <property type="protein sequence ID" value="TNN62170.1"/>
    <property type="molecule type" value="Genomic_DNA"/>
</dbReference>
<comment type="caution">
    <text evidence="1">The sequence shown here is derived from an EMBL/GenBank/DDBJ whole genome shotgun (WGS) entry which is preliminary data.</text>
</comment>
<organism evidence="1 2">
    <name type="scientific">Liparis tanakae</name>
    <name type="common">Tanaka's snailfish</name>
    <dbReference type="NCBI Taxonomy" id="230148"/>
    <lineage>
        <taxon>Eukaryota</taxon>
        <taxon>Metazoa</taxon>
        <taxon>Chordata</taxon>
        <taxon>Craniata</taxon>
        <taxon>Vertebrata</taxon>
        <taxon>Euteleostomi</taxon>
        <taxon>Actinopterygii</taxon>
        <taxon>Neopterygii</taxon>
        <taxon>Teleostei</taxon>
        <taxon>Neoteleostei</taxon>
        <taxon>Acanthomorphata</taxon>
        <taxon>Eupercaria</taxon>
        <taxon>Perciformes</taxon>
        <taxon>Cottioidei</taxon>
        <taxon>Cottales</taxon>
        <taxon>Liparidae</taxon>
        <taxon>Liparis</taxon>
    </lineage>
</organism>
<dbReference type="AlphaFoldDB" id="A0A4Z2H9H9"/>
<dbReference type="Proteomes" id="UP000314294">
    <property type="component" value="Unassembled WGS sequence"/>
</dbReference>
<protein>
    <submittedName>
        <fullName evidence="1">Uncharacterized protein</fullName>
    </submittedName>
</protein>
<keyword evidence="2" id="KW-1185">Reference proteome</keyword>
<proteinExistence type="predicted"/>
<evidence type="ECO:0000313" key="2">
    <source>
        <dbReference type="Proteomes" id="UP000314294"/>
    </source>
</evidence>